<dbReference type="SMART" id="SM01169">
    <property type="entry name" value="DUF1943"/>
    <property type="match status" value="1"/>
</dbReference>
<keyword evidence="3" id="KW-0758">Storage protein</keyword>
<dbReference type="InterPro" id="IPR001747">
    <property type="entry name" value="Vitellogenin_N"/>
</dbReference>
<keyword evidence="12" id="KW-1185">Reference proteome</keyword>
<evidence type="ECO:0000259" key="9">
    <source>
        <dbReference type="PROSITE" id="PS51211"/>
    </source>
</evidence>
<evidence type="ECO:0000259" key="10">
    <source>
        <dbReference type="PROSITE" id="PS51233"/>
    </source>
</evidence>
<dbReference type="SUPFAM" id="SSF48431">
    <property type="entry name" value="Lipovitellin-phosvitin complex, superhelical domain"/>
    <property type="match status" value="1"/>
</dbReference>
<dbReference type="Pfam" id="PF01347">
    <property type="entry name" value="Vitellogenin_N"/>
    <property type="match status" value="1"/>
</dbReference>
<evidence type="ECO:0000256" key="7">
    <source>
        <dbReference type="SAM" id="MobiDB-lite"/>
    </source>
</evidence>
<dbReference type="FunFam" id="2.30.230.10:FF:000002">
    <property type="entry name" value="Vitellogenin 7"/>
    <property type="match status" value="1"/>
</dbReference>
<dbReference type="PROSITE" id="PS51211">
    <property type="entry name" value="VITELLOGENIN"/>
    <property type="match status" value="1"/>
</dbReference>
<dbReference type="GO" id="GO:0071391">
    <property type="term" value="P:cellular response to estrogen stimulus"/>
    <property type="evidence" value="ECO:0007669"/>
    <property type="project" value="TreeGrafter"/>
</dbReference>
<evidence type="ECO:0000256" key="1">
    <source>
        <dbReference type="ARBA" id="ARBA00022553"/>
    </source>
</evidence>
<dbReference type="GO" id="GO:0005319">
    <property type="term" value="F:lipid transporter activity"/>
    <property type="evidence" value="ECO:0007669"/>
    <property type="project" value="InterPro"/>
</dbReference>
<reference evidence="11" key="1">
    <citation type="submission" date="2025-08" db="UniProtKB">
        <authorList>
            <consortium name="Ensembl"/>
        </authorList>
    </citation>
    <scope>IDENTIFICATION</scope>
</reference>
<accession>A0A8C4WDB9</accession>
<dbReference type="SMART" id="SM00638">
    <property type="entry name" value="LPD_N"/>
    <property type="match status" value="1"/>
</dbReference>
<feature type="compositionally biased region" description="Low complexity" evidence="7">
    <location>
        <begin position="1122"/>
        <end position="1138"/>
    </location>
</feature>
<dbReference type="PANTHER" id="PTHR23345">
    <property type="entry name" value="VITELLOGENIN-RELATED"/>
    <property type="match status" value="1"/>
</dbReference>
<evidence type="ECO:0000256" key="6">
    <source>
        <dbReference type="PROSITE-ProRule" id="PRU00557"/>
    </source>
</evidence>
<sequence length="1754" mass="194444">MRGIILALVFTLVGKFTQPFSPDFSSSKTYLYNYEAFTLNGLPEPGLARAGLRLSCKVEISVLSQRNHLLKIRAPQLEEFNGIWPRDPFIRASKLTQLIALCLTQPFKFEYSNGRVGNIYAPEDTPVTCLNLVRGILNMLQITIKKSQNAYDLQEAGIGGVCLTRYVVQEDRRNNRLSFTKTRDLNDCQDKVVKDIGMTYVRPCPSCPLKENIVKGTAAFTYKLKYADSGTLITEAVSQQVYQISPFNEPTGVAVMEARQELTLVEVKNERVSPPEIQLQNRGGLPYQFPPVLLQMPIQLIKTKNPAQRIVETLQQVIQDNQQELHGDAPYKFLELIQLFRVANPDTLESVFKQFSDKPYHRLWLLSGITMAGTIDSLKFLKLRIRNDDLKYIEALLTVSLALHLTKADGHSIAVAADLVTSSRLERFPMLRQIAYLGYGSIVKRYCSLVSSCPNEALQPLHDLAAEAASKGNEDDIVLALKAIGNAGEPASIKRILKFLPIFSSGASNFPVHIQVEAVMALRHIGLKDSRKVQDILLQIFVDHSLSPEVRMISCVVLFETGPALPLVTTIANVILKETNMQVASFVYSHMKALSRIGFPRFYNVSAACNIAIKLLSPRLDRLNFRYSKVLFPVGGYYSRYQAGAFGKIFLMNSPRTMFPSALISSLLVNYAGAATSLLEVGVYAEGLTDVVRKQNIPFAEYSTYRKIKEIGKTLLGWRELPSESPPLSGYLKVFGQELGFAAINKDLIQQARKLVTGPADRHTWLKRVIHQIQNGIAERWIQPLYSGEFRYIVPTAVGLPLEYSLYTTALAHATARVDVKLSPPLSGDFRPSQLYESNLQLRADISPSIYFNTVAMMGINTEYFQSSIEIHAKLRVQAPLKFDAKIDMKEKSLKFGTTPCQQETEIVMGRHKAFAVSRNIGEPGTEKKIPVLPEGAGSNILKEHFKSSERTSREGAVTQREASDILPKKYSYGPEQELHHSAGGKTYTQAICVKVTRFGCQACFYWRARDASVLKNTYFHRLIGEHEAKIVLKPARTDAAIDKIQLEIQAGSRAASRIIQVVTLESEEEDDSSADDVVQMKLKKILGIENVFKVANRTQRHKKEKTQMTELWAEPKAKYPSSLSSSSSSTSSSSSSSGKRVKNQYPKDKTLQPGNRDESSSSSSSRDSSKSSSSSSGDSSDSSSSSRSSSSSDSGSSSSDSGSSDSTSSSSSSSKAPRPGSRHQLVRELNSNSSSSEYSKTQVTYVSYMVVVMMKMIKSVRGTLQIAGGLPKFLGDSKAPELAVFLRAIRNDRKLAGFQLVLYTDLYSTRPRIQVFVSNITGSSRWKICADASVINAHKAASYLKWGQDCQDYRISSELVTGWFADNPAIQLKLEWPKVPSRVKSFAGWFYTLIPGAAYILGWSEIQRKNPSQQAKLIVALTSPRTCDFVAKLPELTIYNRALRLPLSLPVGPSPPASALQAPIWNFFSEAPSAVLEHLKARCSVSQDKITTFNEVQFNYSLPTNCYHILAQDCSPELKFLVMMKNAEESADLKAINIKLGSHEIDMYPANGRLNLMVNGVETPAENITYTSDFDASLMISSEKKGLSLVAPDYGIDKLYFDGRTFKVQVAFWMAGKTCGICGKYDAENKQEFQMPSGYVAKDAVSFAHSWILSEKPCAGACKLQRSLVKLEKTFRLEGEDSKCYPVEPVLRCVKGCSATETTPVSIGFHCLPADSAASLVEGQRKFDQKSVDIQDTVEAHTACSCEELQCIA</sequence>
<dbReference type="Ensembl" id="ENSGEVT00005014871.1">
    <property type="protein sequence ID" value="ENSGEVP00005014183.1"/>
    <property type="gene ID" value="ENSGEVG00005009529.1"/>
</dbReference>
<evidence type="ECO:0000313" key="12">
    <source>
        <dbReference type="Proteomes" id="UP000694390"/>
    </source>
</evidence>
<feature type="disulfide bond" evidence="6">
    <location>
        <begin position="204"/>
        <end position="207"/>
    </location>
</feature>
<dbReference type="SMART" id="SM01170">
    <property type="entry name" value="DUF1944"/>
    <property type="match status" value="1"/>
</dbReference>
<dbReference type="Pfam" id="PF00094">
    <property type="entry name" value="VWD"/>
    <property type="match status" value="1"/>
</dbReference>
<dbReference type="OrthoDB" id="5956066at2759"/>
<dbReference type="SMART" id="SM00216">
    <property type="entry name" value="VWD"/>
    <property type="match status" value="1"/>
</dbReference>
<keyword evidence="2 8" id="KW-0732">Signal</keyword>
<name>A0A8C4WDB9_9SAUR</name>
<dbReference type="Pfam" id="PF09172">
    <property type="entry name" value="Vit_open_b-sht"/>
    <property type="match status" value="1"/>
</dbReference>
<feature type="signal peptide" evidence="8">
    <location>
        <begin position="1"/>
        <end position="19"/>
    </location>
</feature>
<dbReference type="PANTHER" id="PTHR23345:SF15">
    <property type="entry name" value="VITELLOGENIN 1-RELATED"/>
    <property type="match status" value="1"/>
</dbReference>
<evidence type="ECO:0000256" key="4">
    <source>
        <dbReference type="ARBA" id="ARBA00023157"/>
    </source>
</evidence>
<evidence type="ECO:0000313" key="11">
    <source>
        <dbReference type="Ensembl" id="ENSGEVP00005014183.1"/>
    </source>
</evidence>
<evidence type="ECO:0000256" key="5">
    <source>
        <dbReference type="ARBA" id="ARBA00023180"/>
    </source>
</evidence>
<dbReference type="Gene3D" id="2.20.50.20">
    <property type="entry name" value="Lipovitellin. Chain A, domain 3"/>
    <property type="match status" value="1"/>
</dbReference>
<dbReference type="InterPro" id="IPR001846">
    <property type="entry name" value="VWF_type-D"/>
</dbReference>
<dbReference type="GO" id="GO:0045735">
    <property type="term" value="F:nutrient reservoir activity"/>
    <property type="evidence" value="ECO:0007669"/>
    <property type="project" value="UniProtKB-KW"/>
</dbReference>
<dbReference type="InterPro" id="IPR015255">
    <property type="entry name" value="Vitellinogen_open_b-sht"/>
</dbReference>
<feature type="disulfide bond" evidence="6">
    <location>
        <begin position="162"/>
        <end position="188"/>
    </location>
</feature>
<dbReference type="InterPro" id="IPR037088">
    <property type="entry name" value="Vitellinogen_b-sht_shell_sf"/>
</dbReference>
<dbReference type="GeneTree" id="ENSGT00530000064273"/>
<dbReference type="Gene3D" id="2.20.80.10">
    <property type="entry name" value="Lipovitellin-phosvitin complex, chain A, domain 4"/>
    <property type="match status" value="1"/>
</dbReference>
<feature type="domain" description="VWFD" evidence="10">
    <location>
        <begin position="1482"/>
        <end position="1660"/>
    </location>
</feature>
<dbReference type="Proteomes" id="UP000694390">
    <property type="component" value="Unassembled WGS sequence"/>
</dbReference>
<dbReference type="InterPro" id="IPR050733">
    <property type="entry name" value="Vitellogenin/Apolipophorin"/>
</dbReference>
<keyword evidence="5" id="KW-0325">Glycoprotein</keyword>
<dbReference type="Gene3D" id="2.30.230.10">
    <property type="entry name" value="Lipovitellin, beta-sheet shell regions, chain A"/>
    <property type="match status" value="1"/>
</dbReference>
<comment type="caution">
    <text evidence="6">Lacks conserved residue(s) required for the propagation of feature annotation.</text>
</comment>
<dbReference type="Gene3D" id="2.20.90.10">
    <property type="entry name" value="Vitellinogen, beta-sheet shell domain"/>
    <property type="match status" value="1"/>
</dbReference>
<feature type="chain" id="PRO_5034206137" description="Phosvitin" evidence="8">
    <location>
        <begin position="20"/>
        <end position="1754"/>
    </location>
</feature>
<proteinExistence type="predicted"/>
<evidence type="ECO:0000256" key="3">
    <source>
        <dbReference type="ARBA" id="ARBA00022761"/>
    </source>
</evidence>
<dbReference type="FunFam" id="1.25.10.20:FF:000002">
    <property type="entry name" value="Vitellogenin 7"/>
    <property type="match status" value="1"/>
</dbReference>
<dbReference type="GO" id="GO:0032355">
    <property type="term" value="P:response to estradiol"/>
    <property type="evidence" value="ECO:0007669"/>
    <property type="project" value="TreeGrafter"/>
</dbReference>
<feature type="domain" description="Vitellogenin" evidence="9">
    <location>
        <begin position="24"/>
        <end position="663"/>
    </location>
</feature>
<evidence type="ECO:0008006" key="13">
    <source>
        <dbReference type="Google" id="ProtNLM"/>
    </source>
</evidence>
<feature type="compositionally biased region" description="Low complexity" evidence="7">
    <location>
        <begin position="1161"/>
        <end position="1215"/>
    </location>
</feature>
<dbReference type="InterPro" id="IPR011030">
    <property type="entry name" value="Lipovitellin_superhlx_dom"/>
</dbReference>
<dbReference type="PROSITE" id="PS51233">
    <property type="entry name" value="VWFD"/>
    <property type="match status" value="1"/>
</dbReference>
<dbReference type="InterPro" id="IPR015816">
    <property type="entry name" value="Vitellinogen_b-sht_N"/>
</dbReference>
<dbReference type="Gene3D" id="1.25.10.20">
    <property type="entry name" value="Vitellinogen, superhelical"/>
    <property type="match status" value="1"/>
</dbReference>
<evidence type="ECO:0000256" key="8">
    <source>
        <dbReference type="SAM" id="SignalP"/>
    </source>
</evidence>
<dbReference type="InterPro" id="IPR015258">
    <property type="entry name" value="Vitellinogen_b-sht_shell"/>
</dbReference>
<dbReference type="InterPro" id="IPR015819">
    <property type="entry name" value="Lipid_transp_b-sht_shell"/>
</dbReference>
<dbReference type="SUPFAM" id="SSF56968">
    <property type="entry name" value="Lipovitellin-phosvitin complex, beta-sheet shell regions"/>
    <property type="match status" value="3"/>
</dbReference>
<keyword evidence="1" id="KW-0597">Phosphoprotein</keyword>
<protein>
    <recommendedName>
        <fullName evidence="13">Phosvitin</fullName>
    </recommendedName>
</protein>
<gene>
    <name evidence="11" type="primary">LOC115656778</name>
</gene>
<organism evidence="11 12">
    <name type="scientific">Gopherus evgoodei</name>
    <name type="common">Goodes thornscrub tortoise</name>
    <dbReference type="NCBI Taxonomy" id="1825980"/>
    <lineage>
        <taxon>Eukaryota</taxon>
        <taxon>Metazoa</taxon>
        <taxon>Chordata</taxon>
        <taxon>Craniata</taxon>
        <taxon>Vertebrata</taxon>
        <taxon>Euteleostomi</taxon>
        <taxon>Archelosauria</taxon>
        <taxon>Testudinata</taxon>
        <taxon>Testudines</taxon>
        <taxon>Cryptodira</taxon>
        <taxon>Durocryptodira</taxon>
        <taxon>Testudinoidea</taxon>
        <taxon>Testudinidae</taxon>
        <taxon>Gopherus</taxon>
    </lineage>
</organism>
<feature type="region of interest" description="Disordered" evidence="7">
    <location>
        <begin position="1098"/>
        <end position="1235"/>
    </location>
</feature>
<feature type="compositionally biased region" description="Basic and acidic residues" evidence="7">
    <location>
        <begin position="1146"/>
        <end position="1160"/>
    </location>
</feature>
<keyword evidence="4 6" id="KW-1015">Disulfide bond</keyword>
<evidence type="ECO:0000256" key="2">
    <source>
        <dbReference type="ARBA" id="ARBA00022729"/>
    </source>
</evidence>
<reference evidence="11" key="2">
    <citation type="submission" date="2025-09" db="UniProtKB">
        <authorList>
            <consortium name="Ensembl"/>
        </authorList>
    </citation>
    <scope>IDENTIFICATION</scope>
</reference>
<dbReference type="Pfam" id="PF09175">
    <property type="entry name" value="Vit_b-sht_shell"/>
    <property type="match status" value="1"/>
</dbReference>
<dbReference type="InterPro" id="IPR015817">
    <property type="entry name" value="Vitellinogen_open_b-sht_sub1"/>
</dbReference>